<keyword evidence="2" id="KW-1185">Reference proteome</keyword>
<accession>A0A841KU30</accession>
<sequence>MKIYVNVKQAGTRKSYITQQEIYLKSKPSTLRELIANIVSENVEEFNHRHAEQKILNYLTSEEINDRVTVGRVSFGDTYNPTKAKLEKALENAFLAYEDGIFRVFIGDKEAGCLDEPLDLREEDVLTFIRLTMLAGRMW</sequence>
<evidence type="ECO:0000313" key="2">
    <source>
        <dbReference type="Proteomes" id="UP000579281"/>
    </source>
</evidence>
<reference evidence="1 2" key="1">
    <citation type="submission" date="2020-08" db="EMBL/GenBank/DDBJ databases">
        <title>Genomic Encyclopedia of Type Strains, Phase IV (KMG-IV): sequencing the most valuable type-strain genomes for metagenomic binning, comparative biology and taxonomic classification.</title>
        <authorList>
            <person name="Goeker M."/>
        </authorList>
    </citation>
    <scope>NUCLEOTIDE SEQUENCE [LARGE SCALE GENOMIC DNA]</scope>
    <source>
        <strain evidence="1 2">DSM 103526</strain>
    </source>
</reference>
<dbReference type="EMBL" id="JACHEN010000002">
    <property type="protein sequence ID" value="MBB6214442.1"/>
    <property type="molecule type" value="Genomic_DNA"/>
</dbReference>
<proteinExistence type="predicted"/>
<protein>
    <submittedName>
        <fullName evidence="1">Uncharacterized protein</fullName>
    </submittedName>
</protein>
<organism evidence="1 2">
    <name type="scientific">Anaerosolibacter carboniphilus</name>
    <dbReference type="NCBI Taxonomy" id="1417629"/>
    <lineage>
        <taxon>Bacteria</taxon>
        <taxon>Bacillati</taxon>
        <taxon>Bacillota</taxon>
        <taxon>Clostridia</taxon>
        <taxon>Peptostreptococcales</taxon>
        <taxon>Thermotaleaceae</taxon>
        <taxon>Anaerosolibacter</taxon>
    </lineage>
</organism>
<gene>
    <name evidence="1" type="ORF">HNQ80_000522</name>
</gene>
<name>A0A841KU30_9FIRM</name>
<dbReference type="AlphaFoldDB" id="A0A841KU30"/>
<dbReference type="Proteomes" id="UP000579281">
    <property type="component" value="Unassembled WGS sequence"/>
</dbReference>
<evidence type="ECO:0000313" key="1">
    <source>
        <dbReference type="EMBL" id="MBB6214442.1"/>
    </source>
</evidence>
<comment type="caution">
    <text evidence="1">The sequence shown here is derived from an EMBL/GenBank/DDBJ whole genome shotgun (WGS) entry which is preliminary data.</text>
</comment>
<dbReference type="RefSeq" id="WP_184307882.1">
    <property type="nucleotide sequence ID" value="NZ_JACHEN010000002.1"/>
</dbReference>